<feature type="transmembrane region" description="Helical" evidence="7">
    <location>
        <begin position="376"/>
        <end position="403"/>
    </location>
</feature>
<dbReference type="InterPro" id="IPR004681">
    <property type="entry name" value="TRAP_DctM"/>
</dbReference>
<dbReference type="AlphaFoldDB" id="A0A934MHW9"/>
<accession>A0A934MHW9</accession>
<feature type="transmembrane region" description="Helical" evidence="7">
    <location>
        <begin position="7"/>
        <end position="27"/>
    </location>
</feature>
<dbReference type="PANTHER" id="PTHR33362:SF7">
    <property type="entry name" value="SLL1103 PROTEIN"/>
    <property type="match status" value="1"/>
</dbReference>
<comment type="subcellular location">
    <subcellularLocation>
        <location evidence="1 7">Cell inner membrane</location>
        <topology evidence="1 7">Multi-pass membrane protein</topology>
    </subcellularLocation>
</comment>
<evidence type="ECO:0000256" key="4">
    <source>
        <dbReference type="ARBA" id="ARBA00022692"/>
    </source>
</evidence>
<comment type="function">
    <text evidence="7">Part of the tripartite ATP-independent periplasmic (TRAP) transport system.</text>
</comment>
<dbReference type="GO" id="GO:0005886">
    <property type="term" value="C:plasma membrane"/>
    <property type="evidence" value="ECO:0007669"/>
    <property type="project" value="UniProtKB-SubCell"/>
</dbReference>
<evidence type="ECO:0000256" key="2">
    <source>
        <dbReference type="ARBA" id="ARBA00022475"/>
    </source>
</evidence>
<evidence type="ECO:0000256" key="7">
    <source>
        <dbReference type="RuleBase" id="RU369079"/>
    </source>
</evidence>
<evidence type="ECO:0000259" key="8">
    <source>
        <dbReference type="Pfam" id="PF06808"/>
    </source>
</evidence>
<reference evidence="9" key="1">
    <citation type="submission" date="2020-12" db="EMBL/GenBank/DDBJ databases">
        <title>Bacterial taxonomy.</title>
        <authorList>
            <person name="Pan X."/>
        </authorList>
    </citation>
    <scope>NUCLEOTIDE SEQUENCE</scope>
    <source>
        <strain evidence="9">B2012</strain>
    </source>
</reference>
<evidence type="ECO:0000256" key="6">
    <source>
        <dbReference type="ARBA" id="ARBA00023136"/>
    </source>
</evidence>
<feature type="transmembrane region" description="Helical" evidence="7">
    <location>
        <begin position="296"/>
        <end position="317"/>
    </location>
</feature>
<feature type="domain" description="TRAP C4-dicarboxylate transport system permease DctM subunit" evidence="8">
    <location>
        <begin position="13"/>
        <end position="436"/>
    </location>
</feature>
<feature type="transmembrane region" description="Helical" evidence="7">
    <location>
        <begin position="337"/>
        <end position="364"/>
    </location>
</feature>
<feature type="transmembrane region" description="Helical" evidence="7">
    <location>
        <begin position="65"/>
        <end position="87"/>
    </location>
</feature>
<dbReference type="Pfam" id="PF06808">
    <property type="entry name" value="DctM"/>
    <property type="match status" value="1"/>
</dbReference>
<keyword evidence="5 7" id="KW-1133">Transmembrane helix</keyword>
<dbReference type="PANTHER" id="PTHR33362">
    <property type="entry name" value="SIALIC ACID TRAP TRANSPORTER PERMEASE PROTEIN SIAT-RELATED"/>
    <property type="match status" value="1"/>
</dbReference>
<gene>
    <name evidence="9" type="ORF">JCR33_16650</name>
</gene>
<feature type="transmembrane region" description="Helical" evidence="7">
    <location>
        <begin position="153"/>
        <end position="172"/>
    </location>
</feature>
<dbReference type="EMBL" id="JAEKJA010000015">
    <property type="protein sequence ID" value="MBJ3777340.1"/>
    <property type="molecule type" value="Genomic_DNA"/>
</dbReference>
<feature type="transmembrane region" description="Helical" evidence="7">
    <location>
        <begin position="192"/>
        <end position="214"/>
    </location>
</feature>
<keyword evidence="4 7" id="KW-0812">Transmembrane</keyword>
<evidence type="ECO:0000313" key="10">
    <source>
        <dbReference type="Proteomes" id="UP000609531"/>
    </source>
</evidence>
<feature type="transmembrane region" description="Helical" evidence="7">
    <location>
        <begin position="235"/>
        <end position="257"/>
    </location>
</feature>
<evidence type="ECO:0000313" key="9">
    <source>
        <dbReference type="EMBL" id="MBJ3777340.1"/>
    </source>
</evidence>
<comment type="caution">
    <text evidence="9">The sequence shown here is derived from an EMBL/GenBank/DDBJ whole genome shotgun (WGS) entry which is preliminary data.</text>
</comment>
<dbReference type="RefSeq" id="WP_198883248.1">
    <property type="nucleotide sequence ID" value="NZ_JAEKJA010000015.1"/>
</dbReference>
<feature type="transmembrane region" description="Helical" evidence="7">
    <location>
        <begin position="415"/>
        <end position="437"/>
    </location>
</feature>
<organism evidence="9 10">
    <name type="scientific">Acuticoccus mangrovi</name>
    <dbReference type="NCBI Taxonomy" id="2796142"/>
    <lineage>
        <taxon>Bacteria</taxon>
        <taxon>Pseudomonadati</taxon>
        <taxon>Pseudomonadota</taxon>
        <taxon>Alphaproteobacteria</taxon>
        <taxon>Hyphomicrobiales</taxon>
        <taxon>Amorphaceae</taxon>
        <taxon>Acuticoccus</taxon>
    </lineage>
</organism>
<keyword evidence="6 7" id="KW-0472">Membrane</keyword>
<dbReference type="InterPro" id="IPR010656">
    <property type="entry name" value="DctM"/>
</dbReference>
<comment type="subunit">
    <text evidence="7">The complex comprises the extracytoplasmic solute receptor protein and the two transmembrane proteins.</text>
</comment>
<dbReference type="Proteomes" id="UP000609531">
    <property type="component" value="Unassembled WGS sequence"/>
</dbReference>
<proteinExistence type="inferred from homology"/>
<evidence type="ECO:0000256" key="5">
    <source>
        <dbReference type="ARBA" id="ARBA00022989"/>
    </source>
</evidence>
<protein>
    <recommendedName>
        <fullName evidence="7">TRAP transporter large permease protein</fullName>
    </recommendedName>
</protein>
<feature type="transmembrane region" description="Helical" evidence="7">
    <location>
        <begin position="111"/>
        <end position="141"/>
    </location>
</feature>
<dbReference type="NCBIfam" id="TIGR00786">
    <property type="entry name" value="dctM"/>
    <property type="match status" value="1"/>
</dbReference>
<keyword evidence="10" id="KW-1185">Reference proteome</keyword>
<keyword evidence="3 7" id="KW-0997">Cell inner membrane</keyword>
<feature type="transmembrane region" description="Helical" evidence="7">
    <location>
        <begin position="33"/>
        <end position="53"/>
    </location>
</feature>
<comment type="similarity">
    <text evidence="7">Belongs to the TRAP transporter large permease family.</text>
</comment>
<keyword evidence="2" id="KW-1003">Cell membrane</keyword>
<keyword evidence="7" id="KW-0813">Transport</keyword>
<evidence type="ECO:0000256" key="3">
    <source>
        <dbReference type="ARBA" id="ARBA00022519"/>
    </source>
</evidence>
<dbReference type="GO" id="GO:0022857">
    <property type="term" value="F:transmembrane transporter activity"/>
    <property type="evidence" value="ECO:0007669"/>
    <property type="project" value="UniProtKB-UniRule"/>
</dbReference>
<name>A0A934MHW9_9HYPH</name>
<evidence type="ECO:0000256" key="1">
    <source>
        <dbReference type="ARBA" id="ARBA00004429"/>
    </source>
</evidence>
<sequence length="442" mass="47137">MSETDSMAVAMMATFILLLFTGFPVAWLLGGVAFLFTILSIVLDTYFDTWIGVDMSFLSLIVDRIWGLMNNWVMVALPMFVFMGFMLDRSGAAEQLLHNISRVFGRVRGGMALSVTIVGIVLAASTGIVGASVVLLATLSVPTMMKSGYDRRIIAGTVCSVGTLGILIPPSIMLVLMADQLALPVGDLFRGALLPGLMLGGLYAVYLIVTGILAPQRYPAVDGNDKFSLAAALDILRAVVPPALLIVAVLGSIFAGIATPTEASGVGAFGATVLAACNRKLTWGTFWSVCTATTRMTAFIFGVLIGATAFSLVLRGLGGDELIEGLLKSLPFEGSGVVIAILAIVFILGFFLEYIEITLIVLPLVAPIVSDLGYDLVWFTILFSICLQTSFLTPPVGFALFYFRSAASREFSVSDIYRGVIPFILMQLLVLALAFNFTALVL</sequence>